<evidence type="ECO:0000313" key="1">
    <source>
        <dbReference type="EMBL" id="CAI9711296.1"/>
    </source>
</evidence>
<accession>A0ACB0FEE2</accession>
<protein>
    <submittedName>
        <fullName evidence="1">Uncharacterized protein</fullName>
    </submittedName>
</protein>
<proteinExistence type="predicted"/>
<evidence type="ECO:0000313" key="2">
    <source>
        <dbReference type="Proteomes" id="UP001162501"/>
    </source>
</evidence>
<reference evidence="1" key="1">
    <citation type="submission" date="2023-05" db="EMBL/GenBank/DDBJ databases">
        <authorList>
            <consortium name="ELIXIR-Norway"/>
        </authorList>
    </citation>
    <scope>NUCLEOTIDE SEQUENCE</scope>
</reference>
<name>A0ACB0FEE2_RANTA</name>
<dbReference type="EMBL" id="OX596090">
    <property type="protein sequence ID" value="CAI9711296.1"/>
    <property type="molecule type" value="Genomic_DNA"/>
</dbReference>
<organism evidence="1 2">
    <name type="scientific">Rangifer tarandus platyrhynchus</name>
    <name type="common">Svalbard reindeer</name>
    <dbReference type="NCBI Taxonomy" id="3082113"/>
    <lineage>
        <taxon>Eukaryota</taxon>
        <taxon>Metazoa</taxon>
        <taxon>Chordata</taxon>
        <taxon>Craniata</taxon>
        <taxon>Vertebrata</taxon>
        <taxon>Euteleostomi</taxon>
        <taxon>Mammalia</taxon>
        <taxon>Eutheria</taxon>
        <taxon>Laurasiatheria</taxon>
        <taxon>Artiodactyla</taxon>
        <taxon>Ruminantia</taxon>
        <taxon>Pecora</taxon>
        <taxon>Cervidae</taxon>
        <taxon>Odocoileinae</taxon>
        <taxon>Rangifer</taxon>
    </lineage>
</organism>
<gene>
    <name evidence="1" type="ORF">MRATA1EN3_LOCUS22509</name>
</gene>
<sequence>MLCSVPCRKALPHPHSTEKTGTREAQRGLPGSTPPQHYLWQRHGDQPGHAGTREQTLPGSPLSHFLTEGTGRSQRPAVTRRPSGPGASGRGGQRRYLSPGTFQEGLVEAREEDATLSGDLGSQQPSPGTPQGGSQPISRSGRLLREEMISWAQIGTHEHPRHTRHPAAPRPVTDAAADRMPTMCQEDKPNTWFSGKRVHCCRTPDAWTLPLQQQEGGT</sequence>
<dbReference type="Proteomes" id="UP001162501">
    <property type="component" value="Chromosome 6"/>
</dbReference>